<organism evidence="2 3">
    <name type="scientific">Mesorhizobium escarrei</name>
    <dbReference type="NCBI Taxonomy" id="666018"/>
    <lineage>
        <taxon>Bacteria</taxon>
        <taxon>Pseudomonadati</taxon>
        <taxon>Pseudomonadota</taxon>
        <taxon>Alphaproteobacteria</taxon>
        <taxon>Hyphomicrobiales</taxon>
        <taxon>Phyllobacteriaceae</taxon>
        <taxon>Mesorhizobium</taxon>
    </lineage>
</organism>
<protein>
    <submittedName>
        <fullName evidence="2">Uncharacterized protein</fullName>
    </submittedName>
</protein>
<dbReference type="EMBL" id="CAKXZT010000166">
    <property type="protein sequence ID" value="CAH2408371.1"/>
    <property type="molecule type" value="Genomic_DNA"/>
</dbReference>
<evidence type="ECO:0000313" key="3">
    <source>
        <dbReference type="Proteomes" id="UP001153050"/>
    </source>
</evidence>
<reference evidence="2 3" key="1">
    <citation type="submission" date="2022-03" db="EMBL/GenBank/DDBJ databases">
        <authorList>
            <person name="Brunel B."/>
        </authorList>
    </citation>
    <scope>NUCLEOTIDE SEQUENCE [LARGE SCALE GENOMIC DNA]</scope>
    <source>
        <strain evidence="2">STM5069sample</strain>
    </source>
</reference>
<comment type="caution">
    <text evidence="2">The sequence shown here is derived from an EMBL/GenBank/DDBJ whole genome shotgun (WGS) entry which is preliminary data.</text>
</comment>
<name>A0ABM9EGA0_9HYPH</name>
<evidence type="ECO:0000313" key="2">
    <source>
        <dbReference type="EMBL" id="CAH2408371.1"/>
    </source>
</evidence>
<dbReference type="Proteomes" id="UP001153050">
    <property type="component" value="Unassembled WGS sequence"/>
</dbReference>
<sequence>MAPLRASRSVRSKSAFRPLFFRYAYRCFPAEFKLGRAKREQTDLTTFYAGPSWPQNVLGRGQFSTTKSIVMVGPEDAWKECKFNYLEVGGTARHSNLFQCFSMFLSHQMDARKIKSDQWSAARTRMPTRAKSHQQRFSLRPSLNVGFGP</sequence>
<evidence type="ECO:0000256" key="1">
    <source>
        <dbReference type="SAM" id="MobiDB-lite"/>
    </source>
</evidence>
<feature type="region of interest" description="Disordered" evidence="1">
    <location>
        <begin position="125"/>
        <end position="149"/>
    </location>
</feature>
<accession>A0ABM9EGA0</accession>
<keyword evidence="3" id="KW-1185">Reference proteome</keyword>
<proteinExistence type="predicted"/>
<gene>
    <name evidence="2" type="ORF">MES5069_680076</name>
</gene>